<feature type="compositionally biased region" description="Low complexity" evidence="2">
    <location>
        <begin position="298"/>
        <end position="318"/>
    </location>
</feature>
<dbReference type="Gene3D" id="1.25.40.10">
    <property type="entry name" value="Tetratricopeptide repeat domain"/>
    <property type="match status" value="1"/>
</dbReference>
<dbReference type="Proteomes" id="UP000538566">
    <property type="component" value="Unassembled WGS sequence"/>
</dbReference>
<evidence type="ECO:0000313" key="4">
    <source>
        <dbReference type="Proteomes" id="UP000538566"/>
    </source>
</evidence>
<evidence type="ECO:0000256" key="1">
    <source>
        <dbReference type="PROSITE-ProRule" id="PRU00339"/>
    </source>
</evidence>
<dbReference type="InterPro" id="IPR019734">
    <property type="entry name" value="TPR_rpt"/>
</dbReference>
<feature type="repeat" description="TPR" evidence="1">
    <location>
        <begin position="103"/>
        <end position="136"/>
    </location>
</feature>
<dbReference type="SUPFAM" id="SSF48452">
    <property type="entry name" value="TPR-like"/>
    <property type="match status" value="1"/>
</dbReference>
<name>A0A7W7ACU9_9SPHN</name>
<sequence>MIDLPAPLFAVEHRLEQGALQGASLMQIGPATMPMRPSDLPIPRRRDPEKQKQVEKEAGLVRPDLPEQDRLAFCLQKAASDPDAAMVEVQTWLGESRDTGQQVRANQCLGMLRSNAGDFDGALEAFSQAVAGVPSQQEVAAVPLMAMAGNAALAAGKAEVATSWFDRALALKDGADNAGRAAIEIDRSRALVALGSNAEAAGALDEVHRLTPEDPEGWLLSATLARRGGDLDRAQRDIEVAAQYGPRDPRIGLEAGVIAVLSGRDDAARKSWESVVLADKDGEAGKTAQGYLEQLGSAPKSEAPATAAKPATAGKTAP</sequence>
<feature type="region of interest" description="Disordered" evidence="2">
    <location>
        <begin position="29"/>
        <end position="58"/>
    </location>
</feature>
<dbReference type="InterPro" id="IPR011990">
    <property type="entry name" value="TPR-like_helical_dom_sf"/>
</dbReference>
<proteinExistence type="predicted"/>
<feature type="region of interest" description="Disordered" evidence="2">
    <location>
        <begin position="295"/>
        <end position="318"/>
    </location>
</feature>
<reference evidence="3 4" key="1">
    <citation type="submission" date="2020-08" db="EMBL/GenBank/DDBJ databases">
        <title>Genomic Encyclopedia of Type Strains, Phase IV (KMG-IV): sequencing the most valuable type-strain genomes for metagenomic binning, comparative biology and taxonomic classification.</title>
        <authorList>
            <person name="Goeker M."/>
        </authorList>
    </citation>
    <scope>NUCLEOTIDE SEQUENCE [LARGE SCALE GENOMIC DNA]</scope>
    <source>
        <strain evidence="3 4">DSM 17507</strain>
    </source>
</reference>
<organism evidence="3 4">
    <name type="scientific">Novosphingobium taihuense</name>
    <dbReference type="NCBI Taxonomy" id="260085"/>
    <lineage>
        <taxon>Bacteria</taxon>
        <taxon>Pseudomonadati</taxon>
        <taxon>Pseudomonadota</taxon>
        <taxon>Alphaproteobacteria</taxon>
        <taxon>Sphingomonadales</taxon>
        <taxon>Sphingomonadaceae</taxon>
        <taxon>Novosphingobium</taxon>
    </lineage>
</organism>
<dbReference type="OrthoDB" id="7566477at2"/>
<evidence type="ECO:0000313" key="3">
    <source>
        <dbReference type="EMBL" id="MBB4614694.1"/>
    </source>
</evidence>
<dbReference type="PROSITE" id="PS50005">
    <property type="entry name" value="TPR"/>
    <property type="match status" value="1"/>
</dbReference>
<gene>
    <name evidence="3" type="ORF">GGR37_002981</name>
</gene>
<dbReference type="RefSeq" id="WP_144904388.1">
    <property type="nucleotide sequence ID" value="NZ_JACHOA010000005.1"/>
</dbReference>
<keyword evidence="4" id="KW-1185">Reference proteome</keyword>
<feature type="compositionally biased region" description="Basic and acidic residues" evidence="2">
    <location>
        <begin position="42"/>
        <end position="58"/>
    </location>
</feature>
<dbReference type="Pfam" id="PF13432">
    <property type="entry name" value="TPR_16"/>
    <property type="match status" value="2"/>
</dbReference>
<dbReference type="AlphaFoldDB" id="A0A7W7ACU9"/>
<protein>
    <submittedName>
        <fullName evidence="3">Tetratricopeptide (TPR) repeat protein</fullName>
    </submittedName>
</protein>
<comment type="caution">
    <text evidence="3">The sequence shown here is derived from an EMBL/GenBank/DDBJ whole genome shotgun (WGS) entry which is preliminary data.</text>
</comment>
<accession>A0A7W7ACU9</accession>
<keyword evidence="1" id="KW-0802">TPR repeat</keyword>
<evidence type="ECO:0000256" key="2">
    <source>
        <dbReference type="SAM" id="MobiDB-lite"/>
    </source>
</evidence>
<dbReference type="EMBL" id="JACHOA010000005">
    <property type="protein sequence ID" value="MBB4614694.1"/>
    <property type="molecule type" value="Genomic_DNA"/>
</dbReference>